<dbReference type="GO" id="GO:0005840">
    <property type="term" value="C:ribosome"/>
    <property type="evidence" value="ECO:0007669"/>
    <property type="project" value="UniProtKB-KW"/>
</dbReference>
<organism evidence="1">
    <name type="scientific">Acanthothecis fontana</name>
    <dbReference type="NCBI Taxonomy" id="2569847"/>
    <lineage>
        <taxon>Eukaryota</taxon>
        <taxon>Fungi</taxon>
        <taxon>Dikarya</taxon>
        <taxon>Ascomycota</taxon>
        <taxon>Pezizomycotina</taxon>
        <taxon>Lecanoromycetes</taxon>
        <taxon>OSLEUM clade</taxon>
        <taxon>Ostropomycetidae</taxon>
        <taxon>Ostropales</taxon>
        <taxon>Graphidaceae</taxon>
        <taxon>Graphidoideae</taxon>
        <taxon>Thelotremateae</taxon>
        <taxon>Acanthothecis</taxon>
    </lineage>
</organism>
<gene>
    <name evidence="1" type="primary">rps3</name>
</gene>
<sequence>MLNIYKLKKKDNVSKIKNNPGDLSGKIKEGVPGNKEWFNSIYTFNKNSTKLLPVAENVVSNMIKSYFYMLSNKIENIKLRRINTTKKKKLSHKIWISRPEIKHTNSKLTITLYLYNRQFNYYLAKLLKIIKMMYPLYSAKRFNTNTTKKWEKLQEFLNYQLIKYIKYVKHIVNINNVKYKAENEYVLLINLIKNMLYKKIVYIKLKQIILFNKLKFNTLGIKEIIRKIYNKNVEINLISLKNFHLSSDILSQIITTKIRKRNNSALIVLKASLRQIKTPILNKRTIIREDTKLIELQNLLVNDLIKMKINKDNNNVCLTKNIELLDNKKLQQSVLNNIGYKFINGITLKASGRITRKIKAERAIYKIRSIGTQKNVNSSFKGLSTVMVRGYKKSNIDKTLTGSKTQLGAFGLKGWISSY</sequence>
<keyword evidence="1" id="KW-0689">Ribosomal protein</keyword>
<evidence type="ECO:0000313" key="1">
    <source>
        <dbReference type="EMBL" id="QCS26204.1"/>
    </source>
</evidence>
<geneLocation type="mitochondrion" evidence="1"/>
<protein>
    <submittedName>
        <fullName evidence="1">Ribosomal protein S3</fullName>
    </submittedName>
</protein>
<dbReference type="EMBL" id="MK330851">
    <property type="protein sequence ID" value="QCS26204.1"/>
    <property type="molecule type" value="Genomic_DNA"/>
</dbReference>
<accession>A0A4P8VWU0</accession>
<keyword evidence="1" id="KW-0496">Mitochondrion</keyword>
<reference evidence="1" key="1">
    <citation type="submission" date="2018-12" db="EMBL/GenBank/DDBJ databases">
        <title>Complete annotated mitochondrial genome of the lichenized fungus, Acanthothecis fontana.</title>
        <authorList>
            <person name="Eger M.K."/>
            <person name="Keepers K.G."/>
            <person name="Pogoda C.S."/>
            <person name="Tripp E.A."/>
            <person name="Lendemer J.C."/>
            <person name="Bailey D.W."/>
            <person name="Kane N.C."/>
        </authorList>
    </citation>
    <scope>NUCLEOTIDE SEQUENCE</scope>
</reference>
<name>A0A4P8VWU0_9LECA</name>
<keyword evidence="1" id="KW-0687">Ribonucleoprotein</keyword>
<proteinExistence type="predicted"/>
<dbReference type="AlphaFoldDB" id="A0A4P8VWU0"/>